<evidence type="ECO:0000256" key="1">
    <source>
        <dbReference type="SAM" id="SignalP"/>
    </source>
</evidence>
<accession>A0ABT6Q2Y3</accession>
<feature type="chain" id="PRO_5046390520" description="Lipoprotein" evidence="1">
    <location>
        <begin position="28"/>
        <end position="260"/>
    </location>
</feature>
<proteinExistence type="predicted"/>
<name>A0ABT6Q2Y3_9PROT</name>
<keyword evidence="3" id="KW-1185">Reference proteome</keyword>
<dbReference type="PROSITE" id="PS51257">
    <property type="entry name" value="PROKAR_LIPOPROTEIN"/>
    <property type="match status" value="1"/>
</dbReference>
<gene>
    <name evidence="2" type="ORF">QJV27_06000</name>
</gene>
<evidence type="ECO:0000313" key="3">
    <source>
        <dbReference type="Proteomes" id="UP001431634"/>
    </source>
</evidence>
<comment type="caution">
    <text evidence="2">The sequence shown here is derived from an EMBL/GenBank/DDBJ whole genome shotgun (WGS) entry which is preliminary data.</text>
</comment>
<feature type="signal peptide" evidence="1">
    <location>
        <begin position="1"/>
        <end position="27"/>
    </location>
</feature>
<sequence>MSFSSKFTISSAFILLSSLTGCGNQQAPVTASSQNNIQNTATAPYQTNAGGSNSKTTSEKLGTKWGENIASSVTTRQATRETNTPTSMASIYYSTNPDRSYPTSYIALDKILMQVQDPYKRKMKLYPNGNNNYTLQGKEGQRYQLYFYNNSPEQSYEVVTTVDGIDVVSGQTGSVRRRGYIISPQTSLTIAGFRKSQSDVAAFRFSKPEHSYAAHSVAGDISNTGVIGVAVFPLLPQTPPKCAQQAFPQDSEYAPPPCQK</sequence>
<organism evidence="2 3">
    <name type="scientific">Commensalibacter oyaizuii</name>
    <dbReference type="NCBI Taxonomy" id="3043873"/>
    <lineage>
        <taxon>Bacteria</taxon>
        <taxon>Pseudomonadati</taxon>
        <taxon>Pseudomonadota</taxon>
        <taxon>Alphaproteobacteria</taxon>
        <taxon>Acetobacterales</taxon>
        <taxon>Acetobacteraceae</taxon>
    </lineage>
</organism>
<dbReference type="EMBL" id="JASBAO010000001">
    <property type="protein sequence ID" value="MDI2090926.1"/>
    <property type="molecule type" value="Genomic_DNA"/>
</dbReference>
<reference evidence="2" key="1">
    <citation type="submission" date="2023-05" db="EMBL/GenBank/DDBJ databases">
        <title>Whole genome sequence of Commensalibacter sp.</title>
        <authorList>
            <person name="Charoenyingcharoen P."/>
            <person name="Yukphan P."/>
        </authorList>
    </citation>
    <scope>NUCLEOTIDE SEQUENCE</scope>
    <source>
        <strain evidence="2">TBRC 16381</strain>
    </source>
</reference>
<dbReference type="RefSeq" id="WP_281448045.1">
    <property type="nucleotide sequence ID" value="NZ_JASBAO010000001.1"/>
</dbReference>
<evidence type="ECO:0000313" key="2">
    <source>
        <dbReference type="EMBL" id="MDI2090926.1"/>
    </source>
</evidence>
<keyword evidence="1" id="KW-0732">Signal</keyword>
<dbReference type="Proteomes" id="UP001431634">
    <property type="component" value="Unassembled WGS sequence"/>
</dbReference>
<protein>
    <recommendedName>
        <fullName evidence="4">Lipoprotein</fullName>
    </recommendedName>
</protein>
<evidence type="ECO:0008006" key="4">
    <source>
        <dbReference type="Google" id="ProtNLM"/>
    </source>
</evidence>